<feature type="region of interest" description="Disordered" evidence="1">
    <location>
        <begin position="340"/>
        <end position="371"/>
    </location>
</feature>
<protein>
    <submittedName>
        <fullName evidence="2">Uncharacterized protein</fullName>
    </submittedName>
</protein>
<dbReference type="OrthoDB" id="5489146at2759"/>
<gene>
    <name evidence="2" type="ORF">B9Z19DRAFT_1129964</name>
</gene>
<keyword evidence="3" id="KW-1185">Reference proteome</keyword>
<evidence type="ECO:0000313" key="3">
    <source>
        <dbReference type="Proteomes" id="UP000244722"/>
    </source>
</evidence>
<sequence>MQRPARGYSSVGQPSSSSSDRPRSLLATRDGYRIGHPTVQSHDRRRLRDGSISTRGYFDGLDNEEATKSMKQAGKADYDGNDDDDMAGSNRGQEHEEQESQMQLVTRPEGELDPEARRKHDLRIVWRDRKWDHIFDLYNSYDSTTTDWKLLAGTKLSTGQKDVISDYYKVLRSVSVQDVSAITKRLHLANFFVSHCAHVDEFRQGDNIQNAHKKVNKFLFSFFNDELKISLEFQKESWIWLWPCSNRRGSADSRDWQGYCTPTGYELRSPVDLLTLSTQDFRACLASYPDLNIMDAFKAIQTHKRTADPDTIKAGKIHQAAERESRALEREAEIRLSKAIQDPPTEEEEFAVDETETLEEPNDHGDLSSVHPESDVLDIVPMQSPKPMGVAPTRSTRTPTVLSPTQAGLRETRVVKRTTLKPHANSQCLFDITPQSLAAFFNQESSARNPGTGFGNMPSPSLARLQQLLGNLSLPNQVADADGLSLNQTAQEIPSRFTELESSPEPRLESEDECVLAAFDTPAPQSVPNAPVISAIDFSPLMDMTPESEPRLSTPSPLELEIQLSNEGNPPITEACESLPVLQDTLCDSSIQVPQSPSPARSSQHATSINIEGDQFSSDIVTETVLADASPEYNNKSFDIIQDANEMLCDVNQFLEGLSDDNALVQKD</sequence>
<feature type="compositionally biased region" description="Acidic residues" evidence="1">
    <location>
        <begin position="344"/>
        <end position="360"/>
    </location>
</feature>
<feature type="compositionally biased region" description="Low complexity" evidence="1">
    <location>
        <begin position="9"/>
        <end position="19"/>
    </location>
</feature>
<accession>A0A2T6ZL93</accession>
<reference evidence="2 3" key="1">
    <citation type="submission" date="2017-04" db="EMBL/GenBank/DDBJ databases">
        <title>Draft genome sequence of Tuber borchii Vittad., a whitish edible truffle.</title>
        <authorList>
            <consortium name="DOE Joint Genome Institute"/>
            <person name="Murat C."/>
            <person name="Kuo A."/>
            <person name="Barry K.W."/>
            <person name="Clum A."/>
            <person name="Dockter R.B."/>
            <person name="Fauchery L."/>
            <person name="Iotti M."/>
            <person name="Kohler A."/>
            <person name="Labutti K."/>
            <person name="Lindquist E.A."/>
            <person name="Lipzen A."/>
            <person name="Ohm R.A."/>
            <person name="Wang M."/>
            <person name="Grigoriev I.V."/>
            <person name="Zambonelli A."/>
            <person name="Martin F.M."/>
        </authorList>
    </citation>
    <scope>NUCLEOTIDE SEQUENCE [LARGE SCALE GENOMIC DNA]</scope>
    <source>
        <strain evidence="2 3">Tbo3840</strain>
    </source>
</reference>
<evidence type="ECO:0000256" key="1">
    <source>
        <dbReference type="SAM" id="MobiDB-lite"/>
    </source>
</evidence>
<dbReference type="AlphaFoldDB" id="A0A2T6ZL93"/>
<proteinExistence type="predicted"/>
<name>A0A2T6ZL93_TUBBO</name>
<evidence type="ECO:0000313" key="2">
    <source>
        <dbReference type="EMBL" id="PUU76251.1"/>
    </source>
</evidence>
<organism evidence="2 3">
    <name type="scientific">Tuber borchii</name>
    <name type="common">White truffle</name>
    <dbReference type="NCBI Taxonomy" id="42251"/>
    <lineage>
        <taxon>Eukaryota</taxon>
        <taxon>Fungi</taxon>
        <taxon>Dikarya</taxon>
        <taxon>Ascomycota</taxon>
        <taxon>Pezizomycotina</taxon>
        <taxon>Pezizomycetes</taxon>
        <taxon>Pezizales</taxon>
        <taxon>Tuberaceae</taxon>
        <taxon>Tuber</taxon>
    </lineage>
</organism>
<dbReference type="Proteomes" id="UP000244722">
    <property type="component" value="Unassembled WGS sequence"/>
</dbReference>
<comment type="caution">
    <text evidence="2">The sequence shown here is derived from an EMBL/GenBank/DDBJ whole genome shotgun (WGS) entry which is preliminary data.</text>
</comment>
<feature type="region of interest" description="Disordered" evidence="1">
    <location>
        <begin position="1"/>
        <end position="114"/>
    </location>
</feature>
<dbReference type="EMBL" id="NESQ01000194">
    <property type="protein sequence ID" value="PUU76251.1"/>
    <property type="molecule type" value="Genomic_DNA"/>
</dbReference>